<comment type="cofactor">
    <cofactor evidence="3">
        <name>Zn(2+)</name>
        <dbReference type="ChEBI" id="CHEBI:29105"/>
    </cofactor>
    <text evidence="3">Binds 1 zinc ion per subunit.</text>
</comment>
<dbReference type="HOGENOM" id="CLU_033617_2_0_10"/>
<dbReference type="AlphaFoldDB" id="I6ZTB4"/>
<feature type="binding site" evidence="3">
    <location>
        <begin position="124"/>
        <end position="127"/>
    </location>
    <ligand>
        <name>GTP</name>
        <dbReference type="ChEBI" id="CHEBI:37565"/>
    </ligand>
</feature>
<proteinExistence type="inferred from homology"/>
<reference evidence="6 7" key="1">
    <citation type="journal article" date="2013" name="PLoS ONE">
        <title>Genomic analysis of Melioribacter roseus, facultatively anaerobic organotrophic bacterium representing a novel deep lineage within Bacteriodetes/Chlorobi group.</title>
        <authorList>
            <person name="Kadnikov V.V."/>
            <person name="Mardanov A.V."/>
            <person name="Podosokorskaya O.A."/>
            <person name="Gavrilov S.N."/>
            <person name="Kublanov I.V."/>
            <person name="Beletsky A.V."/>
            <person name="Bonch-Osmolovskaya E.A."/>
            <person name="Ravin N.V."/>
        </authorList>
    </citation>
    <scope>NUCLEOTIDE SEQUENCE [LARGE SCALE GENOMIC DNA]</scope>
    <source>
        <strain evidence="7">JCM 17771 / P3M-2</strain>
    </source>
</reference>
<keyword evidence="3" id="KW-0699">rRNA-binding</keyword>
<dbReference type="KEGG" id="mro:MROS_2053"/>
<protein>
    <recommendedName>
        <fullName evidence="3">Small ribosomal subunit biogenesis GTPase RsgA</fullName>
        <ecNumber evidence="3">3.6.1.-</ecNumber>
    </recommendedName>
</protein>
<dbReference type="PATRIC" id="fig|1191523.3.peg.2170"/>
<dbReference type="GO" id="GO:0046872">
    <property type="term" value="F:metal ion binding"/>
    <property type="evidence" value="ECO:0007669"/>
    <property type="project" value="UniProtKB-KW"/>
</dbReference>
<dbReference type="InterPro" id="IPR027417">
    <property type="entry name" value="P-loop_NTPase"/>
</dbReference>
<dbReference type="EMBL" id="CP003557">
    <property type="protein sequence ID" value="AFN75284.1"/>
    <property type="molecule type" value="Genomic_DNA"/>
</dbReference>
<keyword evidence="3" id="KW-0862">Zinc</keyword>
<dbReference type="InterPro" id="IPR010914">
    <property type="entry name" value="RsgA_GTPase_dom"/>
</dbReference>
<keyword evidence="3" id="KW-0479">Metal-binding</keyword>
<gene>
    <name evidence="3" type="primary">rsgA</name>
    <name evidence="6" type="ordered locus">MROS_2053</name>
</gene>
<dbReference type="GO" id="GO:0019843">
    <property type="term" value="F:rRNA binding"/>
    <property type="evidence" value="ECO:0007669"/>
    <property type="project" value="UniProtKB-KW"/>
</dbReference>
<dbReference type="PROSITE" id="PS51721">
    <property type="entry name" value="G_CP"/>
    <property type="match status" value="1"/>
</dbReference>
<dbReference type="eggNOG" id="COG1162">
    <property type="taxonomic scope" value="Bacteria"/>
</dbReference>
<dbReference type="CDD" id="cd01854">
    <property type="entry name" value="YjeQ_EngC"/>
    <property type="match status" value="1"/>
</dbReference>
<dbReference type="RefSeq" id="WP_014856716.1">
    <property type="nucleotide sequence ID" value="NC_018178.1"/>
</dbReference>
<dbReference type="InterPro" id="IPR004881">
    <property type="entry name" value="Ribosome_biogen_GTPase_RsgA"/>
</dbReference>
<keyword evidence="7" id="KW-1185">Reference proteome</keyword>
<comment type="subcellular location">
    <subcellularLocation>
        <location evidence="3">Cytoplasm</location>
    </subcellularLocation>
</comment>
<dbReference type="GO" id="GO:0005525">
    <property type="term" value="F:GTP binding"/>
    <property type="evidence" value="ECO:0007669"/>
    <property type="project" value="UniProtKB-UniRule"/>
</dbReference>
<organism evidence="6 7">
    <name type="scientific">Melioribacter roseus (strain DSM 23840 / JCM 17771 / VKM B-2668 / P3M-2)</name>
    <dbReference type="NCBI Taxonomy" id="1191523"/>
    <lineage>
        <taxon>Bacteria</taxon>
        <taxon>Pseudomonadati</taxon>
        <taxon>Ignavibacteriota</taxon>
        <taxon>Ignavibacteria</taxon>
        <taxon>Ignavibacteriales</taxon>
        <taxon>Melioribacteraceae</taxon>
        <taxon>Melioribacter</taxon>
    </lineage>
</organism>
<feature type="domain" description="EngC GTPase" evidence="4">
    <location>
        <begin position="84"/>
        <end position="231"/>
    </location>
</feature>
<dbReference type="Gene3D" id="1.10.40.50">
    <property type="entry name" value="Probable gtpase engc, domain 3"/>
    <property type="match status" value="1"/>
</dbReference>
<keyword evidence="3" id="KW-0690">Ribosome biogenesis</keyword>
<comment type="similarity">
    <text evidence="3">Belongs to the TRAFAC class YlqF/YawG GTPase family. RsgA subfamily.</text>
</comment>
<keyword evidence="2 3" id="KW-0342">GTP-binding</keyword>
<dbReference type="Gene3D" id="3.40.50.300">
    <property type="entry name" value="P-loop containing nucleotide triphosphate hydrolases"/>
    <property type="match status" value="1"/>
</dbReference>
<feature type="binding site" evidence="3">
    <location>
        <position position="264"/>
    </location>
    <ligand>
        <name>Zn(2+)</name>
        <dbReference type="ChEBI" id="CHEBI:29105"/>
    </ligand>
</feature>
<sequence>MDKNGDEIRCYLRGKILNEYKLKKDKLITLDIAAVGDIVEFNLNEDGTGVIEEILERKNHISRKAPRMKGASYRGERLEQIIAANVDKMIIVNSWELPKFNNRLVDRMLVVAESSGVAPSIVINKIDLDESNVRNKFVNLYRSIGYKVFETSTINNSGIMELKEFIRNSVALFWGHSGVGKSSLLNKLYPDLNFKVGEVSDYNKRGRHTTVTAVMKKVEENTFVIDTPGIREIDPYGIKKEDLGHFFIEFGEFIQNCRFNTCTHYHEPGCGVIEAYRDGKISRERYESYLALLETIEEDLFF</sequence>
<feature type="binding site" evidence="3">
    <location>
        <begin position="175"/>
        <end position="183"/>
    </location>
    <ligand>
        <name>GTP</name>
        <dbReference type="ChEBI" id="CHEBI:37565"/>
    </ligand>
</feature>
<dbReference type="GO" id="GO:0003924">
    <property type="term" value="F:GTPase activity"/>
    <property type="evidence" value="ECO:0007669"/>
    <property type="project" value="UniProtKB-UniRule"/>
</dbReference>
<feature type="binding site" evidence="3">
    <location>
        <position position="257"/>
    </location>
    <ligand>
        <name>Zn(2+)</name>
        <dbReference type="ChEBI" id="CHEBI:29105"/>
    </ligand>
</feature>
<evidence type="ECO:0000259" key="5">
    <source>
        <dbReference type="PROSITE" id="PS51721"/>
    </source>
</evidence>
<evidence type="ECO:0000313" key="7">
    <source>
        <dbReference type="Proteomes" id="UP000009011"/>
    </source>
</evidence>
<dbReference type="Pfam" id="PF03193">
    <property type="entry name" value="RsgA_GTPase"/>
    <property type="match status" value="1"/>
</dbReference>
<dbReference type="Gene3D" id="2.40.50.140">
    <property type="entry name" value="Nucleic acid-binding proteins"/>
    <property type="match status" value="1"/>
</dbReference>
<dbReference type="GO" id="GO:0005737">
    <property type="term" value="C:cytoplasm"/>
    <property type="evidence" value="ECO:0007669"/>
    <property type="project" value="UniProtKB-SubCell"/>
</dbReference>
<dbReference type="GO" id="GO:0042274">
    <property type="term" value="P:ribosomal small subunit biogenesis"/>
    <property type="evidence" value="ECO:0007669"/>
    <property type="project" value="UniProtKB-UniRule"/>
</dbReference>
<keyword evidence="3" id="KW-0378">Hydrolase</keyword>
<evidence type="ECO:0000256" key="1">
    <source>
        <dbReference type="ARBA" id="ARBA00022741"/>
    </source>
</evidence>
<dbReference type="PANTHER" id="PTHR32120:SF11">
    <property type="entry name" value="SMALL RIBOSOMAL SUBUNIT BIOGENESIS GTPASE RSGA 1, MITOCHONDRIAL-RELATED"/>
    <property type="match status" value="1"/>
</dbReference>
<feature type="domain" description="CP-type G" evidence="5">
    <location>
        <begin position="75"/>
        <end position="233"/>
    </location>
</feature>
<dbReference type="PROSITE" id="PS50936">
    <property type="entry name" value="ENGC_GTPASE"/>
    <property type="match status" value="1"/>
</dbReference>
<dbReference type="SUPFAM" id="SSF52540">
    <property type="entry name" value="P-loop containing nucleoside triphosphate hydrolases"/>
    <property type="match status" value="1"/>
</dbReference>
<keyword evidence="3" id="KW-0963">Cytoplasm</keyword>
<dbReference type="EC" id="3.6.1.-" evidence="3"/>
<keyword evidence="1 3" id="KW-0547">Nucleotide-binding</keyword>
<evidence type="ECO:0000259" key="4">
    <source>
        <dbReference type="PROSITE" id="PS50936"/>
    </source>
</evidence>
<comment type="subunit">
    <text evidence="3">Monomer. Associates with 30S ribosomal subunit, binds 16S rRNA.</text>
</comment>
<dbReference type="STRING" id="1191523.MROS_2053"/>
<evidence type="ECO:0000256" key="3">
    <source>
        <dbReference type="HAMAP-Rule" id="MF_01820"/>
    </source>
</evidence>
<feature type="binding site" evidence="3">
    <location>
        <position position="270"/>
    </location>
    <ligand>
        <name>Zn(2+)</name>
        <dbReference type="ChEBI" id="CHEBI:29105"/>
    </ligand>
</feature>
<dbReference type="InterPro" id="IPR012340">
    <property type="entry name" value="NA-bd_OB-fold"/>
</dbReference>
<dbReference type="PANTHER" id="PTHR32120">
    <property type="entry name" value="SMALL RIBOSOMAL SUBUNIT BIOGENESIS GTPASE RSGA"/>
    <property type="match status" value="1"/>
</dbReference>
<dbReference type="Proteomes" id="UP000009011">
    <property type="component" value="Chromosome"/>
</dbReference>
<accession>I6ZTB4</accession>
<comment type="function">
    <text evidence="3">One of several proteins that assist in the late maturation steps of the functional core of the 30S ribosomal subunit. Helps release RbfA from mature subunits. May play a role in the assembly of ribosomal proteins into the subunit. Circularly permuted GTPase that catalyzes slow GTP hydrolysis, GTPase activity is stimulated by the 30S ribosomal subunit.</text>
</comment>
<dbReference type="NCBIfam" id="TIGR00157">
    <property type="entry name" value="ribosome small subunit-dependent GTPase A"/>
    <property type="match status" value="1"/>
</dbReference>
<feature type="binding site" evidence="3">
    <location>
        <position position="262"/>
    </location>
    <ligand>
        <name>Zn(2+)</name>
        <dbReference type="ChEBI" id="CHEBI:29105"/>
    </ligand>
</feature>
<dbReference type="InterPro" id="IPR030378">
    <property type="entry name" value="G_CP_dom"/>
</dbReference>
<evidence type="ECO:0000313" key="6">
    <source>
        <dbReference type="EMBL" id="AFN75284.1"/>
    </source>
</evidence>
<keyword evidence="3" id="KW-0694">RNA-binding</keyword>
<dbReference type="HAMAP" id="MF_01820">
    <property type="entry name" value="GTPase_RsgA"/>
    <property type="match status" value="1"/>
</dbReference>
<name>I6ZTB4_MELRP</name>
<evidence type="ECO:0000256" key="2">
    <source>
        <dbReference type="ARBA" id="ARBA00023134"/>
    </source>
</evidence>